<dbReference type="AlphaFoldDB" id="A0A1V6PHH8"/>
<dbReference type="PANTHER" id="PTHR14303:SF0">
    <property type="entry name" value="DNA POLYMERASE DELTA SUBUNIT 4"/>
    <property type="match status" value="1"/>
</dbReference>
<evidence type="ECO:0000313" key="3">
    <source>
        <dbReference type="Proteomes" id="UP000191522"/>
    </source>
</evidence>
<dbReference type="EMBL" id="MDYL01000004">
    <property type="protein sequence ID" value="OQD76439.1"/>
    <property type="molecule type" value="Genomic_DNA"/>
</dbReference>
<evidence type="ECO:0000313" key="2">
    <source>
        <dbReference type="EMBL" id="OQD76439.1"/>
    </source>
</evidence>
<dbReference type="Proteomes" id="UP000191522">
    <property type="component" value="Unassembled WGS sequence"/>
</dbReference>
<dbReference type="GO" id="GO:0006261">
    <property type="term" value="P:DNA-templated DNA replication"/>
    <property type="evidence" value="ECO:0007669"/>
    <property type="project" value="TreeGrafter"/>
</dbReference>
<dbReference type="PANTHER" id="PTHR14303">
    <property type="entry name" value="DNA POLYMERASE DELTA SUBUNIT 4"/>
    <property type="match status" value="1"/>
</dbReference>
<feature type="compositionally biased region" description="Basic and acidic residues" evidence="1">
    <location>
        <begin position="64"/>
        <end position="99"/>
    </location>
</feature>
<dbReference type="OrthoDB" id="4001642at2759"/>
<feature type="region of interest" description="Disordered" evidence="1">
    <location>
        <begin position="1"/>
        <end position="99"/>
    </location>
</feature>
<keyword evidence="3" id="KW-1185">Reference proteome</keyword>
<comment type="caution">
    <text evidence="2">The sequence shown here is derived from an EMBL/GenBank/DDBJ whole genome shotgun (WGS) entry which is preliminary data.</text>
</comment>
<dbReference type="Pfam" id="PF04081">
    <property type="entry name" value="DNA_pol_delta_4"/>
    <property type="match status" value="1"/>
</dbReference>
<dbReference type="GO" id="GO:0000731">
    <property type="term" value="P:DNA synthesis involved in DNA repair"/>
    <property type="evidence" value="ECO:0007669"/>
    <property type="project" value="InterPro"/>
</dbReference>
<sequence>MPPRRRAAGGGQSTLSFGNQSRVTKPSNTPATLHKGKSLDSPLPTDNSVSGTPEPQQVLASEPTKPHVAELVVREQAAKEHEEPQSAEDKRALKLSRPDLQKYWNKEERSRKAPRVHQNDLSLEEKILRHFDLCSQYGPCIGIARLKRWRRANMLKLNPPIEVLAVLLKKDVKERARMDELLS</sequence>
<protein>
    <recommendedName>
        <fullName evidence="4">DNA polymerase delta subunit 4</fullName>
    </recommendedName>
</protein>
<dbReference type="GO" id="GO:0003887">
    <property type="term" value="F:DNA-directed DNA polymerase activity"/>
    <property type="evidence" value="ECO:0007669"/>
    <property type="project" value="TreeGrafter"/>
</dbReference>
<reference evidence="3" key="1">
    <citation type="journal article" date="2017" name="Nat. Microbiol.">
        <title>Global analysis of biosynthetic gene clusters reveals vast potential of secondary metabolite production in Penicillium species.</title>
        <authorList>
            <person name="Nielsen J.C."/>
            <person name="Grijseels S."/>
            <person name="Prigent S."/>
            <person name="Ji B."/>
            <person name="Dainat J."/>
            <person name="Nielsen K.F."/>
            <person name="Frisvad J.C."/>
            <person name="Workman M."/>
            <person name="Nielsen J."/>
        </authorList>
    </citation>
    <scope>NUCLEOTIDE SEQUENCE [LARGE SCALE GENOMIC DNA]</scope>
    <source>
        <strain evidence="3">IBT 11843</strain>
    </source>
</reference>
<dbReference type="GO" id="GO:0043625">
    <property type="term" value="C:delta DNA polymerase complex"/>
    <property type="evidence" value="ECO:0007669"/>
    <property type="project" value="TreeGrafter"/>
</dbReference>
<dbReference type="OMA" id="HYGPCTG"/>
<feature type="compositionally biased region" description="Polar residues" evidence="1">
    <location>
        <begin position="13"/>
        <end position="31"/>
    </location>
</feature>
<dbReference type="InterPro" id="IPR007218">
    <property type="entry name" value="DNA_pol_delta_4"/>
</dbReference>
<proteinExistence type="predicted"/>
<evidence type="ECO:0000256" key="1">
    <source>
        <dbReference type="SAM" id="MobiDB-lite"/>
    </source>
</evidence>
<dbReference type="STRING" id="69771.A0A1V6PHH8"/>
<gene>
    <name evidence="2" type="ORF">PENDEC_c004G01148</name>
</gene>
<name>A0A1V6PHH8_PENDC</name>
<accession>A0A1V6PHH8</accession>
<organism evidence="2 3">
    <name type="scientific">Penicillium decumbens</name>
    <dbReference type="NCBI Taxonomy" id="69771"/>
    <lineage>
        <taxon>Eukaryota</taxon>
        <taxon>Fungi</taxon>
        <taxon>Dikarya</taxon>
        <taxon>Ascomycota</taxon>
        <taxon>Pezizomycotina</taxon>
        <taxon>Eurotiomycetes</taxon>
        <taxon>Eurotiomycetidae</taxon>
        <taxon>Eurotiales</taxon>
        <taxon>Aspergillaceae</taxon>
        <taxon>Penicillium</taxon>
    </lineage>
</organism>
<evidence type="ECO:0008006" key="4">
    <source>
        <dbReference type="Google" id="ProtNLM"/>
    </source>
</evidence>
<feature type="compositionally biased region" description="Polar residues" evidence="1">
    <location>
        <begin position="44"/>
        <end position="59"/>
    </location>
</feature>